<protein>
    <submittedName>
        <fullName evidence="2">Uncharacterized protein</fullName>
    </submittedName>
</protein>
<evidence type="ECO:0000313" key="3">
    <source>
        <dbReference type="Proteomes" id="UP000178429"/>
    </source>
</evidence>
<dbReference type="EMBL" id="MGHL01000014">
    <property type="protein sequence ID" value="OGM69188.1"/>
    <property type="molecule type" value="Genomic_DNA"/>
</dbReference>
<name>A0A1F8C0X4_9BACT</name>
<dbReference type="Gene3D" id="3.30.450.20">
    <property type="entry name" value="PAS domain"/>
    <property type="match status" value="1"/>
</dbReference>
<evidence type="ECO:0000256" key="1">
    <source>
        <dbReference type="SAM" id="Phobius"/>
    </source>
</evidence>
<comment type="caution">
    <text evidence="2">The sequence shown here is derived from an EMBL/GenBank/DDBJ whole genome shotgun (WGS) entry which is preliminary data.</text>
</comment>
<keyword evidence="1" id="KW-1133">Transmembrane helix</keyword>
<keyword evidence="1" id="KW-0472">Membrane</keyword>
<feature type="transmembrane region" description="Helical" evidence="1">
    <location>
        <begin position="12"/>
        <end position="34"/>
    </location>
</feature>
<keyword evidence="1" id="KW-0812">Transmembrane</keyword>
<proteinExistence type="predicted"/>
<organism evidence="2 3">
    <name type="scientific">Candidatus Woesebacteria bacterium RIFCSPLOWO2_01_FULL_44_14</name>
    <dbReference type="NCBI Taxonomy" id="1802525"/>
    <lineage>
        <taxon>Bacteria</taxon>
        <taxon>Candidatus Woeseibacteriota</taxon>
    </lineage>
</organism>
<dbReference type="AlphaFoldDB" id="A0A1F8C0X4"/>
<reference evidence="2 3" key="1">
    <citation type="journal article" date="2016" name="Nat. Commun.">
        <title>Thousands of microbial genomes shed light on interconnected biogeochemical processes in an aquifer system.</title>
        <authorList>
            <person name="Anantharaman K."/>
            <person name="Brown C.T."/>
            <person name="Hug L.A."/>
            <person name="Sharon I."/>
            <person name="Castelle C.J."/>
            <person name="Probst A.J."/>
            <person name="Thomas B.C."/>
            <person name="Singh A."/>
            <person name="Wilkins M.J."/>
            <person name="Karaoz U."/>
            <person name="Brodie E.L."/>
            <person name="Williams K.H."/>
            <person name="Hubbard S.S."/>
            <person name="Banfield J.F."/>
        </authorList>
    </citation>
    <scope>NUCLEOTIDE SEQUENCE [LARGE SCALE GENOMIC DNA]</scope>
</reference>
<dbReference type="Proteomes" id="UP000178429">
    <property type="component" value="Unassembled WGS sequence"/>
</dbReference>
<evidence type="ECO:0000313" key="2">
    <source>
        <dbReference type="EMBL" id="OGM69188.1"/>
    </source>
</evidence>
<gene>
    <name evidence="2" type="ORF">A2975_02415</name>
</gene>
<dbReference type="STRING" id="1802525.A2975_02415"/>
<sequence>MHKKRATNNSGFAAIIAVVGVISALVALGGFFLFSSKKPAEKETAPSDVATRNQLSPEIDKILVGKTQVVEELAQNPTVVAEAKKSSERNKDLTQEEIKALDKKWVGESEDSSYVNGFITNPVALELIKFQEKNPGFVEIFLTDSKGLNAGQTNRTSDFYQADEDWWVDVYSQGSGKSYYGEIEYDESAGSQSVSIYVPVKDGKVVVGVIKAVLDILTIVKEL</sequence>
<accession>A0A1F8C0X4</accession>